<dbReference type="InterPro" id="IPR001962">
    <property type="entry name" value="Asn_synthase"/>
</dbReference>
<dbReference type="InterPro" id="IPR029055">
    <property type="entry name" value="Ntn_hydrolases_N"/>
</dbReference>
<dbReference type="InterPro" id="IPR017932">
    <property type="entry name" value="GATase_2_dom"/>
</dbReference>
<dbReference type="InterPro" id="IPR014729">
    <property type="entry name" value="Rossmann-like_a/b/a_fold"/>
</dbReference>
<gene>
    <name evidence="7" type="ORF">PBLR_10839</name>
</gene>
<dbReference type="SUPFAM" id="SSF52402">
    <property type="entry name" value="Adenine nucleotide alpha hydrolases-like"/>
    <property type="match status" value="1"/>
</dbReference>
<evidence type="ECO:0000259" key="6">
    <source>
        <dbReference type="Pfam" id="PF13537"/>
    </source>
</evidence>
<dbReference type="GO" id="GO:0004066">
    <property type="term" value="F:asparagine synthase (glutamine-hydrolyzing) activity"/>
    <property type="evidence" value="ECO:0007669"/>
    <property type="project" value="UniProtKB-EC"/>
</dbReference>
<dbReference type="Gene3D" id="3.60.20.10">
    <property type="entry name" value="Glutamine Phosphoribosylpyrophosphate, subunit 1, domain 1"/>
    <property type="match status" value="1"/>
</dbReference>
<dbReference type="InterPro" id="IPR051786">
    <property type="entry name" value="ASN_synthetase/amidase"/>
</dbReference>
<dbReference type="AlphaFoldDB" id="A0A383R5K2"/>
<accession>A0A383R5K2</accession>
<dbReference type="Proteomes" id="UP000304148">
    <property type="component" value="Chromosome"/>
</dbReference>
<evidence type="ECO:0000313" key="7">
    <source>
        <dbReference type="EMBL" id="SYX82417.1"/>
    </source>
</evidence>
<evidence type="ECO:0000256" key="2">
    <source>
        <dbReference type="ARBA" id="ARBA00012737"/>
    </source>
</evidence>
<evidence type="ECO:0000259" key="5">
    <source>
        <dbReference type="Pfam" id="PF00733"/>
    </source>
</evidence>
<reference evidence="8" key="1">
    <citation type="submission" date="2018-08" db="EMBL/GenBank/DDBJ databases">
        <authorList>
            <person name="Chevrot R."/>
        </authorList>
    </citation>
    <scope>NUCLEOTIDE SEQUENCE [LARGE SCALE GENOMIC DNA]</scope>
</reference>
<evidence type="ECO:0000313" key="8">
    <source>
        <dbReference type="Proteomes" id="UP000304148"/>
    </source>
</evidence>
<dbReference type="Gene3D" id="3.40.50.620">
    <property type="entry name" value="HUPs"/>
    <property type="match status" value="2"/>
</dbReference>
<dbReference type="Pfam" id="PF13537">
    <property type="entry name" value="GATase_7"/>
    <property type="match status" value="1"/>
</dbReference>
<protein>
    <recommendedName>
        <fullName evidence="2">asparagine synthase (glutamine-hydrolyzing)</fullName>
        <ecNumber evidence="2">6.3.5.4</ecNumber>
    </recommendedName>
</protein>
<sequence>MKIWIAMCNGSETAWNHWTGSLAVWFKHTMTRFETGGEGPVRMAEYQYQYRDEPHRLTPEEQLPVPCVLDGWLNYSGCGRIWGREMPADARCKLKQAVEKNPEAMLQASLGDFTLSLWDGEHQTLYIGTDAYGTRPIYYWISPDLELFVSNDLRALFHIHHIPFDIDYERCLLFLSSQYAIGENNFEENTFFKGIFKIPAATVARWKGGKLTLNTYWGMQNLLELDMVQRDAVPLFREVMMEAVNDRIRHSTSIVEVSGGLDSAAVFAAAIAGGHQDRILGVNISFSGDDMVQSNDRDIVRRLFHDLQLPSIIILADNTLRISNAEIGRDPLWFLDGPDPRANVLAKEMYTAIAQEFGIESGLTGEGGDFLFTGEEYVLDSLIRQRKFKEMFRTLWAWSDRKLGKALQLGATYGLAPFIPVLNDKMYYKLAWSDSEYEMPDYFTPAHIARERNAQRDDYMRYKQSKPLKSWGKRYHFDYTWPRASYLDAVGISLSNMHPFFDRRVIELSFSVPTEQHYDVVRGEIDNYFGTKMLIRKAFIDILPSYMHNRVTKTSYAQMARKSLLNERSNLMQLFDRTGEVLLHDLEVIDKHKFWEHLLGTLIRVTDTNNDLGMSYQYLRMVIQMEIWLREMSRGKAAVLERARPRNPRWLADIEFVGDSQFGHRLQKYV</sequence>
<dbReference type="GO" id="GO:0006529">
    <property type="term" value="P:asparagine biosynthetic process"/>
    <property type="evidence" value="ECO:0007669"/>
    <property type="project" value="UniProtKB-KW"/>
</dbReference>
<keyword evidence="3" id="KW-0061">Asparagine biosynthesis</keyword>
<feature type="domain" description="Glutamine amidotransferase type-2" evidence="6">
    <location>
        <begin position="97"/>
        <end position="156"/>
    </location>
</feature>
<comment type="pathway">
    <text evidence="1">Amino-acid biosynthesis; L-asparagine biosynthesis; L-asparagine from L-aspartate (L-Gln route): step 1/1.</text>
</comment>
<proteinExistence type="predicted"/>
<dbReference type="EC" id="6.3.5.4" evidence="2"/>
<organism evidence="7 8">
    <name type="scientific">Paenibacillus alvei</name>
    <name type="common">Bacillus alvei</name>
    <dbReference type="NCBI Taxonomy" id="44250"/>
    <lineage>
        <taxon>Bacteria</taxon>
        <taxon>Bacillati</taxon>
        <taxon>Bacillota</taxon>
        <taxon>Bacilli</taxon>
        <taxon>Bacillales</taxon>
        <taxon>Paenibacillaceae</taxon>
        <taxon>Paenibacillus</taxon>
    </lineage>
</organism>
<evidence type="ECO:0000256" key="4">
    <source>
        <dbReference type="ARBA" id="ARBA00048741"/>
    </source>
</evidence>
<name>A0A383R5K2_PAEAL</name>
<dbReference type="RefSeq" id="WP_138184774.1">
    <property type="nucleotide sequence ID" value="NZ_LS992241.1"/>
</dbReference>
<dbReference type="EMBL" id="LS992241">
    <property type="protein sequence ID" value="SYX82417.1"/>
    <property type="molecule type" value="Genomic_DNA"/>
</dbReference>
<keyword evidence="3" id="KW-0028">Amino-acid biosynthesis</keyword>
<comment type="catalytic activity">
    <reaction evidence="4">
        <text>L-aspartate + L-glutamine + ATP + H2O = L-asparagine + L-glutamate + AMP + diphosphate + H(+)</text>
        <dbReference type="Rhea" id="RHEA:12228"/>
        <dbReference type="ChEBI" id="CHEBI:15377"/>
        <dbReference type="ChEBI" id="CHEBI:15378"/>
        <dbReference type="ChEBI" id="CHEBI:29985"/>
        <dbReference type="ChEBI" id="CHEBI:29991"/>
        <dbReference type="ChEBI" id="CHEBI:30616"/>
        <dbReference type="ChEBI" id="CHEBI:33019"/>
        <dbReference type="ChEBI" id="CHEBI:58048"/>
        <dbReference type="ChEBI" id="CHEBI:58359"/>
        <dbReference type="ChEBI" id="CHEBI:456215"/>
        <dbReference type="EC" id="6.3.5.4"/>
    </reaction>
</comment>
<evidence type="ECO:0000256" key="3">
    <source>
        <dbReference type="ARBA" id="ARBA00022888"/>
    </source>
</evidence>
<dbReference type="SUPFAM" id="SSF56235">
    <property type="entry name" value="N-terminal nucleophile aminohydrolases (Ntn hydrolases)"/>
    <property type="match status" value="1"/>
</dbReference>
<dbReference type="Pfam" id="PF00733">
    <property type="entry name" value="Asn_synthase"/>
    <property type="match status" value="1"/>
</dbReference>
<feature type="domain" description="Asparagine synthetase" evidence="5">
    <location>
        <begin position="236"/>
        <end position="599"/>
    </location>
</feature>
<dbReference type="PANTHER" id="PTHR43284">
    <property type="entry name" value="ASPARAGINE SYNTHETASE (GLUTAMINE-HYDROLYZING)"/>
    <property type="match status" value="1"/>
</dbReference>
<dbReference type="PANTHER" id="PTHR43284:SF1">
    <property type="entry name" value="ASPARAGINE SYNTHETASE"/>
    <property type="match status" value="1"/>
</dbReference>
<evidence type="ECO:0000256" key="1">
    <source>
        <dbReference type="ARBA" id="ARBA00005187"/>
    </source>
</evidence>